<proteinExistence type="predicted"/>
<sequence>MVFNALIAAVQTNNWVVTRQILILTKPFSRRDLMPKPRTRSATPGSLDWKSLLQLSDDIRLQGNLPPFSAGSRMTTAASRRLSTASVIGRQGRGPGTYRQSVVGNPRERDTLQFSLMARLQRRARLCTGGGCATLFGQLPPGDGLTGAGAPGEKPVTLETMTARPRLPARAIQGRSGSGKQLCAASDNVLVHRDIKNSRIKTGIAGIQNTSVYITSAFGHEVFDTSWRTVSNSPHPLKQQTTYVQLTLAYLYIRLWSLAYSSLNCKRGSTVLCTNMPISTAHRLSAATVEGDDWASLLQQAGKLLTQCIVVARACCCRLFIASALIKYRTGDVLTNHRVGPVASVALRVRSGANARCDWCSRYVNWPIQFAVGQSLCEVMTVWVVDIRRAQLKIRRRGAGAANCRPPDYESASLPPELRRRRRPTNHHFVFSCWDSNLTDVLRKNDIKRLQEDYTFARQQTRNCRTLIIYECQKTFKPLLASHKDGPGSIPGPFAPDFRKWESCRTMPLVGGFSRRYPIFPALALSGALLSPHFTLIGSENLDIKSRPNLFTHVVRREHCTQVQSRVLSGDATLDTRASVDLIAPALPCLKRGKKVQWFPIGPKPYWACPNKLQSNDKGNTKHKCLKYRLHSNNNANFASANEHTSEARTNTGLRSPAYRSLNSRNSPIPSRGGYCTEEIKRGFFDTTWEYASSDWPAPGSGNESSVLIGYRTISLDPDWLEIILFASHTSRRVYRSIDKGSQLSPCHENVCLPRPTRLTGSPRLSTEHSAAMRHVYRREDSNMFTLSRTTSFTQVADADTFTDGLLGNTCVGSLSEHCTGHREVVGVAVFQRHGLNSRAVIRAAASERTAEAGVYIGLWSLAYGSLNSRDFPIPKYKAGDHKEDLQYVTESPKPAIQVYASEAVVKLSYRLARSLPTKANRVQSPARSPDFRMWGLCRTMPLVADFLGDLPFPPPLHSGTASYSLQSLSLTLKTSLSVREGVSSDLYSSQWRNDTGSSAYSAVKFSLMPNNNENFKVPYLSFAANLAGTPPNMHCKNVRSYDQLDSTVLCINMQVSNVHRLLAVTAEGEDWATVLQDVSNTLVRTCPGRLWTNTKPLMRNWPNHGQLNRKGKCVLTAAEANQDVAPARTCIGRLCKKKRVKKPRKDYTCNRTGIDAKPTTQPHPRYIFFSEVGPECTKLLARQLQLAHLLLGLVDVQLSAGRPCR</sequence>
<accession>A0ABQ9GJZ6</accession>
<dbReference type="EMBL" id="JARBHB010000011">
    <property type="protein sequence ID" value="KAJ8872342.1"/>
    <property type="molecule type" value="Genomic_DNA"/>
</dbReference>
<evidence type="ECO:0000313" key="1">
    <source>
        <dbReference type="EMBL" id="KAJ8872342.1"/>
    </source>
</evidence>
<dbReference type="Proteomes" id="UP001159363">
    <property type="component" value="Chromosome 10"/>
</dbReference>
<keyword evidence="2" id="KW-1185">Reference proteome</keyword>
<gene>
    <name evidence="1" type="ORF">PR048_025946</name>
</gene>
<reference evidence="1 2" key="1">
    <citation type="submission" date="2023-02" db="EMBL/GenBank/DDBJ databases">
        <title>LHISI_Scaffold_Assembly.</title>
        <authorList>
            <person name="Stuart O.P."/>
            <person name="Cleave R."/>
            <person name="Magrath M.J.L."/>
            <person name="Mikheyev A.S."/>
        </authorList>
    </citation>
    <scope>NUCLEOTIDE SEQUENCE [LARGE SCALE GENOMIC DNA]</scope>
    <source>
        <strain evidence="1">Daus_M_001</strain>
        <tissue evidence="1">Leg muscle</tissue>
    </source>
</reference>
<evidence type="ECO:0000313" key="2">
    <source>
        <dbReference type="Proteomes" id="UP001159363"/>
    </source>
</evidence>
<comment type="caution">
    <text evidence="1">The sequence shown here is derived from an EMBL/GenBank/DDBJ whole genome shotgun (WGS) entry which is preliminary data.</text>
</comment>
<feature type="non-terminal residue" evidence="1">
    <location>
        <position position="1206"/>
    </location>
</feature>
<protein>
    <submittedName>
        <fullName evidence="1">Uncharacterized protein</fullName>
    </submittedName>
</protein>
<name>A0ABQ9GJZ6_9NEOP</name>
<organism evidence="1 2">
    <name type="scientific">Dryococelus australis</name>
    <dbReference type="NCBI Taxonomy" id="614101"/>
    <lineage>
        <taxon>Eukaryota</taxon>
        <taxon>Metazoa</taxon>
        <taxon>Ecdysozoa</taxon>
        <taxon>Arthropoda</taxon>
        <taxon>Hexapoda</taxon>
        <taxon>Insecta</taxon>
        <taxon>Pterygota</taxon>
        <taxon>Neoptera</taxon>
        <taxon>Polyneoptera</taxon>
        <taxon>Phasmatodea</taxon>
        <taxon>Verophasmatodea</taxon>
        <taxon>Anareolatae</taxon>
        <taxon>Phasmatidae</taxon>
        <taxon>Eurycanthinae</taxon>
        <taxon>Dryococelus</taxon>
    </lineage>
</organism>